<evidence type="ECO:0000256" key="2">
    <source>
        <dbReference type="ARBA" id="ARBA00023125"/>
    </source>
</evidence>
<dbReference type="AlphaFoldDB" id="A0A1G5QN49"/>
<dbReference type="GO" id="GO:0043200">
    <property type="term" value="P:response to amino acid"/>
    <property type="evidence" value="ECO:0007669"/>
    <property type="project" value="TreeGrafter"/>
</dbReference>
<dbReference type="SMART" id="SM00344">
    <property type="entry name" value="HTH_ASNC"/>
    <property type="match status" value="1"/>
</dbReference>
<feature type="domain" description="HTH asnC-type" evidence="4">
    <location>
        <begin position="6"/>
        <end position="67"/>
    </location>
</feature>
<dbReference type="PROSITE" id="PS50956">
    <property type="entry name" value="HTH_ASNC_2"/>
    <property type="match status" value="1"/>
</dbReference>
<dbReference type="InterPro" id="IPR019888">
    <property type="entry name" value="Tscrpt_reg_AsnC-like"/>
</dbReference>
<dbReference type="InterPro" id="IPR011991">
    <property type="entry name" value="ArsR-like_HTH"/>
</dbReference>
<proteinExistence type="predicted"/>
<accession>A0A1G5QN49</accession>
<gene>
    <name evidence="5" type="ORF">SAMN04488118_10519</name>
</gene>
<dbReference type="Pfam" id="PF13412">
    <property type="entry name" value="HTH_24"/>
    <property type="match status" value="1"/>
</dbReference>
<dbReference type="PANTHER" id="PTHR30154">
    <property type="entry name" value="LEUCINE-RESPONSIVE REGULATORY PROTEIN"/>
    <property type="match status" value="1"/>
</dbReference>
<dbReference type="Gene3D" id="3.30.70.920">
    <property type="match status" value="1"/>
</dbReference>
<evidence type="ECO:0000256" key="1">
    <source>
        <dbReference type="ARBA" id="ARBA00023015"/>
    </source>
</evidence>
<dbReference type="InterPro" id="IPR011008">
    <property type="entry name" value="Dimeric_a/b-barrel"/>
</dbReference>
<dbReference type="InterPro" id="IPR036388">
    <property type="entry name" value="WH-like_DNA-bd_sf"/>
</dbReference>
<evidence type="ECO:0000313" key="6">
    <source>
        <dbReference type="Proteomes" id="UP000198767"/>
    </source>
</evidence>
<dbReference type="SUPFAM" id="SSF54909">
    <property type="entry name" value="Dimeric alpha+beta barrel"/>
    <property type="match status" value="1"/>
</dbReference>
<evidence type="ECO:0000256" key="3">
    <source>
        <dbReference type="ARBA" id="ARBA00023163"/>
    </source>
</evidence>
<dbReference type="InterPro" id="IPR000485">
    <property type="entry name" value="AsnC-type_HTH_dom"/>
</dbReference>
<evidence type="ECO:0000259" key="4">
    <source>
        <dbReference type="PROSITE" id="PS50956"/>
    </source>
</evidence>
<keyword evidence="1" id="KW-0805">Transcription regulation</keyword>
<evidence type="ECO:0000313" key="5">
    <source>
        <dbReference type="EMBL" id="SCZ63076.1"/>
    </source>
</evidence>
<dbReference type="InterPro" id="IPR019887">
    <property type="entry name" value="Tscrpt_reg_AsnC/Lrp_C"/>
</dbReference>
<dbReference type="STRING" id="1156985.SAMN04488118_10519"/>
<reference evidence="5 6" key="1">
    <citation type="submission" date="2016-10" db="EMBL/GenBank/DDBJ databases">
        <authorList>
            <person name="de Groot N.N."/>
        </authorList>
    </citation>
    <scope>NUCLEOTIDE SEQUENCE [LARGE SCALE GENOMIC DNA]</scope>
    <source>
        <strain evidence="5 6">U95</strain>
    </source>
</reference>
<protein>
    <submittedName>
        <fullName evidence="5">Winged helix-turn-helix DNA-binding</fullName>
    </submittedName>
</protein>
<dbReference type="CDD" id="cd00090">
    <property type="entry name" value="HTH_ARSR"/>
    <property type="match status" value="1"/>
</dbReference>
<sequence length="156" mass="17732">MENISIDGVDRKILQELQMDGRLTISELSSRVGLSPTPCARRVAMLEKAGIIAGYSARLDQEALGLPVTIFVAVELERQSADALQTFERALRPFERVMECYLMTGTRDVLLRVVAKDLKDFDSFLEEQLMRVPGIRNTRSSFTLRTMIRRDRLPDI</sequence>
<dbReference type="GO" id="GO:0005829">
    <property type="term" value="C:cytosol"/>
    <property type="evidence" value="ECO:0007669"/>
    <property type="project" value="TreeGrafter"/>
</dbReference>
<dbReference type="SUPFAM" id="SSF46785">
    <property type="entry name" value="Winged helix' DNA-binding domain"/>
    <property type="match status" value="1"/>
</dbReference>
<dbReference type="EMBL" id="FMWG01000005">
    <property type="protein sequence ID" value="SCZ63076.1"/>
    <property type="molecule type" value="Genomic_DNA"/>
</dbReference>
<dbReference type="PROSITE" id="PS00519">
    <property type="entry name" value="HTH_ASNC_1"/>
    <property type="match status" value="1"/>
</dbReference>
<dbReference type="GO" id="GO:0043565">
    <property type="term" value="F:sequence-specific DNA binding"/>
    <property type="evidence" value="ECO:0007669"/>
    <property type="project" value="InterPro"/>
</dbReference>
<dbReference type="InterPro" id="IPR036390">
    <property type="entry name" value="WH_DNA-bd_sf"/>
</dbReference>
<dbReference type="PANTHER" id="PTHR30154:SF34">
    <property type="entry name" value="TRANSCRIPTIONAL REGULATOR AZLB"/>
    <property type="match status" value="1"/>
</dbReference>
<keyword evidence="6" id="KW-1185">Reference proteome</keyword>
<organism evidence="5 6">
    <name type="scientific">Epibacterium ulvae</name>
    <dbReference type="NCBI Taxonomy" id="1156985"/>
    <lineage>
        <taxon>Bacteria</taxon>
        <taxon>Pseudomonadati</taxon>
        <taxon>Pseudomonadota</taxon>
        <taxon>Alphaproteobacteria</taxon>
        <taxon>Rhodobacterales</taxon>
        <taxon>Roseobacteraceae</taxon>
        <taxon>Epibacterium</taxon>
    </lineage>
</organism>
<dbReference type="Pfam" id="PF01037">
    <property type="entry name" value="AsnC_trans_reg"/>
    <property type="match status" value="1"/>
</dbReference>
<name>A0A1G5QN49_9RHOB</name>
<keyword evidence="3" id="KW-0804">Transcription</keyword>
<dbReference type="InterPro" id="IPR019885">
    <property type="entry name" value="Tscrpt_reg_HTH_AsnC-type_CS"/>
</dbReference>
<dbReference type="Proteomes" id="UP000198767">
    <property type="component" value="Unassembled WGS sequence"/>
</dbReference>
<keyword evidence="2 5" id="KW-0238">DNA-binding</keyword>
<dbReference type="GO" id="GO:0006355">
    <property type="term" value="P:regulation of DNA-templated transcription"/>
    <property type="evidence" value="ECO:0007669"/>
    <property type="project" value="UniProtKB-ARBA"/>
</dbReference>
<dbReference type="PRINTS" id="PR00033">
    <property type="entry name" value="HTHASNC"/>
</dbReference>
<dbReference type="Gene3D" id="1.10.10.10">
    <property type="entry name" value="Winged helix-like DNA-binding domain superfamily/Winged helix DNA-binding domain"/>
    <property type="match status" value="1"/>
</dbReference>